<evidence type="ECO:0000259" key="4">
    <source>
        <dbReference type="PROSITE" id="PS50987"/>
    </source>
</evidence>
<keyword evidence="3" id="KW-0804">Transcription</keyword>
<evidence type="ECO:0000256" key="1">
    <source>
        <dbReference type="ARBA" id="ARBA00023015"/>
    </source>
</evidence>
<reference evidence="5 6" key="1">
    <citation type="submission" date="2024-03" db="EMBL/GenBank/DDBJ databases">
        <title>Human intestinal bacterial collection.</title>
        <authorList>
            <person name="Pauvert C."/>
            <person name="Hitch T.C.A."/>
            <person name="Clavel T."/>
        </authorList>
    </citation>
    <scope>NUCLEOTIDE SEQUENCE [LARGE SCALE GENOMIC DNA]</scope>
    <source>
        <strain evidence="5 6">CLA-SR-H024</strain>
    </source>
</reference>
<dbReference type="InterPro" id="IPR011991">
    <property type="entry name" value="ArsR-like_HTH"/>
</dbReference>
<evidence type="ECO:0000256" key="2">
    <source>
        <dbReference type="ARBA" id="ARBA00023125"/>
    </source>
</evidence>
<dbReference type="InterPro" id="IPR001845">
    <property type="entry name" value="HTH_ArsR_DNA-bd_dom"/>
</dbReference>
<proteinExistence type="predicted"/>
<keyword evidence="2" id="KW-0238">DNA-binding</keyword>
<dbReference type="InterPro" id="IPR018334">
    <property type="entry name" value="ArsR_HTH"/>
</dbReference>
<accession>A0ABV1EUZ7</accession>
<evidence type="ECO:0000313" key="5">
    <source>
        <dbReference type="EMBL" id="MEQ2464925.1"/>
    </source>
</evidence>
<keyword evidence="1" id="KW-0805">Transcription regulation</keyword>
<dbReference type="Pfam" id="PF01022">
    <property type="entry name" value="HTH_5"/>
    <property type="match status" value="1"/>
</dbReference>
<dbReference type="Proteomes" id="UP001465426">
    <property type="component" value="Unassembled WGS sequence"/>
</dbReference>
<dbReference type="RefSeq" id="WP_349204366.1">
    <property type="nucleotide sequence ID" value="NZ_JBBMFN010000005.1"/>
</dbReference>
<dbReference type="EMBL" id="JBBMFN010000005">
    <property type="protein sequence ID" value="MEQ2464925.1"/>
    <property type="molecule type" value="Genomic_DNA"/>
</dbReference>
<dbReference type="NCBIfam" id="NF033788">
    <property type="entry name" value="HTH_metalloreg"/>
    <property type="match status" value="1"/>
</dbReference>
<sequence length="358" mass="42342">MDISITSKYDVFTECIFLLERRNLPEGDEFPKTIYDVIQKICEKYNIPFEEFSDEIYILAEVENFIMDNLEIEEKKLLFYFGIESQSDYSLAWALYYTIRKQIIFNDNDYENPHEFDLRIQLIGLVLNYNLEGKEIITEKDLNDFLRDYQCTIEDKWLCTQVFYNAGKFQKELLEILEEVSDLFNQKANILQSYIDASSIFLKEYFLMNPESNIMKQYNLQLNSRELIIIPSTMGFNTLKWDHMDTDGPEYLYAGIMYHKIGSLIQKYNHNEETLLNRLKLLSDKRRLEILKALKNGPLCGQDISQLLSLTPATVSHHMNFLVNEGFVRVQKTGVRIDYYYVPNEMNLFMKSLNNVLL</sequence>
<dbReference type="SMART" id="SM00418">
    <property type="entry name" value="HTH_ARSR"/>
    <property type="match status" value="1"/>
</dbReference>
<dbReference type="InterPro" id="IPR051081">
    <property type="entry name" value="HTH_MetalResp_TranReg"/>
</dbReference>
<protein>
    <submittedName>
        <fullName evidence="5">Metalloregulator ArsR/SmtB family transcription factor</fullName>
    </submittedName>
</protein>
<dbReference type="Gene3D" id="1.10.10.10">
    <property type="entry name" value="Winged helix-like DNA-binding domain superfamily/Winged helix DNA-binding domain"/>
    <property type="match status" value="1"/>
</dbReference>
<dbReference type="PROSITE" id="PS00846">
    <property type="entry name" value="HTH_ARSR_1"/>
    <property type="match status" value="1"/>
</dbReference>
<comment type="caution">
    <text evidence="5">The sequence shown here is derived from an EMBL/GenBank/DDBJ whole genome shotgun (WGS) entry which is preliminary data.</text>
</comment>
<organism evidence="5 6">
    <name type="scientific">Niallia hominis</name>
    <dbReference type="NCBI Taxonomy" id="3133173"/>
    <lineage>
        <taxon>Bacteria</taxon>
        <taxon>Bacillati</taxon>
        <taxon>Bacillota</taxon>
        <taxon>Bacilli</taxon>
        <taxon>Bacillales</taxon>
        <taxon>Bacillaceae</taxon>
        <taxon>Niallia</taxon>
    </lineage>
</organism>
<dbReference type="PANTHER" id="PTHR33154:SF18">
    <property type="entry name" value="ARSENICAL RESISTANCE OPERON REPRESSOR"/>
    <property type="match status" value="1"/>
</dbReference>
<evidence type="ECO:0000256" key="3">
    <source>
        <dbReference type="ARBA" id="ARBA00023163"/>
    </source>
</evidence>
<dbReference type="InterPro" id="IPR036390">
    <property type="entry name" value="WH_DNA-bd_sf"/>
</dbReference>
<dbReference type="CDD" id="cd00090">
    <property type="entry name" value="HTH_ARSR"/>
    <property type="match status" value="1"/>
</dbReference>
<gene>
    <name evidence="5" type="ORF">WMO63_04475</name>
</gene>
<dbReference type="InterPro" id="IPR036388">
    <property type="entry name" value="WH-like_DNA-bd_sf"/>
</dbReference>
<evidence type="ECO:0000313" key="6">
    <source>
        <dbReference type="Proteomes" id="UP001465426"/>
    </source>
</evidence>
<name>A0ABV1EUZ7_9BACI</name>
<dbReference type="PRINTS" id="PR00778">
    <property type="entry name" value="HTHARSR"/>
</dbReference>
<feature type="domain" description="HTH arsR-type" evidence="4">
    <location>
        <begin position="267"/>
        <end position="358"/>
    </location>
</feature>
<dbReference type="PROSITE" id="PS50987">
    <property type="entry name" value="HTH_ARSR_2"/>
    <property type="match status" value="1"/>
</dbReference>
<keyword evidence="6" id="KW-1185">Reference proteome</keyword>
<dbReference type="PANTHER" id="PTHR33154">
    <property type="entry name" value="TRANSCRIPTIONAL REGULATOR, ARSR FAMILY"/>
    <property type="match status" value="1"/>
</dbReference>
<dbReference type="SUPFAM" id="SSF46785">
    <property type="entry name" value="Winged helix' DNA-binding domain"/>
    <property type="match status" value="1"/>
</dbReference>